<reference evidence="2 3" key="1">
    <citation type="submission" date="2017-04" db="EMBL/GenBank/DDBJ databases">
        <authorList>
            <person name="Afonso C.L."/>
            <person name="Miller P.J."/>
            <person name="Scott M.A."/>
            <person name="Spackman E."/>
            <person name="Goraichik I."/>
            <person name="Dimitrov K.M."/>
            <person name="Suarez D.L."/>
            <person name="Swayne D.E."/>
        </authorList>
    </citation>
    <scope>NUCLEOTIDE SEQUENCE [LARGE SCALE GENOMIC DNA]</scope>
    <source>
        <strain evidence="2 3">DSM 26133</strain>
    </source>
</reference>
<name>A0A1W2GII7_REIFA</name>
<proteinExistence type="predicted"/>
<keyword evidence="1" id="KW-0472">Membrane</keyword>
<keyword evidence="1" id="KW-0812">Transmembrane</keyword>
<dbReference type="EMBL" id="FWYF01000003">
    <property type="protein sequence ID" value="SMD36168.1"/>
    <property type="molecule type" value="Genomic_DNA"/>
</dbReference>
<dbReference type="STRING" id="692418.SAMN04488029_2758"/>
<feature type="transmembrane region" description="Helical" evidence="1">
    <location>
        <begin position="16"/>
        <end position="36"/>
    </location>
</feature>
<sequence length="309" mass="35979">MSESIINFLTSWNTSMFILSPISLGIGVFIFAFYKIKLASTKLLKDKYDFVSKREYGYLLSAHLAVAASVFFICNTYAADGLTHSFMWFWIRLFISLCIGVLYGYVALLMLKFYYPTQQAKRLKVYRYQPRINPKTGNTMKLLSEEEEDAYLDEGMQAEEDVFSVDYDVWIDVDTGDTHIEKYEGRLHAMECDRCGFQTLRLEKEEITQKASHYEEGELIKHYKCSYCKRIKRRTVKLSMQKSASDFKITEATKFVEDPLSEGPRVIMVKVDIHTTGSQVKKFEFQNLNEAQKFLKEFDLSKLEEDVSE</sequence>
<accession>A0A1W2GII7</accession>
<evidence type="ECO:0000256" key="1">
    <source>
        <dbReference type="SAM" id="Phobius"/>
    </source>
</evidence>
<keyword evidence="1" id="KW-1133">Transmembrane helix</keyword>
<dbReference type="RefSeq" id="WP_084373418.1">
    <property type="nucleotide sequence ID" value="NZ_FWYF01000003.1"/>
</dbReference>
<evidence type="ECO:0000313" key="3">
    <source>
        <dbReference type="Proteomes" id="UP000192472"/>
    </source>
</evidence>
<dbReference type="OrthoDB" id="9810918at2"/>
<evidence type="ECO:0000313" key="2">
    <source>
        <dbReference type="EMBL" id="SMD36168.1"/>
    </source>
</evidence>
<dbReference type="Proteomes" id="UP000192472">
    <property type="component" value="Unassembled WGS sequence"/>
</dbReference>
<keyword evidence="3" id="KW-1185">Reference proteome</keyword>
<organism evidence="2 3">
    <name type="scientific">Reichenbachiella faecimaris</name>
    <dbReference type="NCBI Taxonomy" id="692418"/>
    <lineage>
        <taxon>Bacteria</taxon>
        <taxon>Pseudomonadati</taxon>
        <taxon>Bacteroidota</taxon>
        <taxon>Cytophagia</taxon>
        <taxon>Cytophagales</taxon>
        <taxon>Reichenbachiellaceae</taxon>
        <taxon>Reichenbachiella</taxon>
    </lineage>
</organism>
<protein>
    <submittedName>
        <fullName evidence="2">Uncharacterized protein</fullName>
    </submittedName>
</protein>
<feature type="transmembrane region" description="Helical" evidence="1">
    <location>
        <begin position="90"/>
        <end position="115"/>
    </location>
</feature>
<gene>
    <name evidence="2" type="ORF">SAMN04488029_2758</name>
</gene>
<dbReference type="AlphaFoldDB" id="A0A1W2GII7"/>
<feature type="transmembrane region" description="Helical" evidence="1">
    <location>
        <begin position="56"/>
        <end position="78"/>
    </location>
</feature>